<gene>
    <name evidence="3" type="ORF">J2S44_007129</name>
</gene>
<dbReference type="AlphaFoldDB" id="A0AAE4CZH0"/>
<dbReference type="InterPro" id="IPR001128">
    <property type="entry name" value="Cyt_P450"/>
</dbReference>
<reference evidence="3 4" key="1">
    <citation type="submission" date="2023-07" db="EMBL/GenBank/DDBJ databases">
        <title>Sequencing the genomes of 1000 actinobacteria strains.</title>
        <authorList>
            <person name="Klenk H.-P."/>
        </authorList>
    </citation>
    <scope>NUCLEOTIDE SEQUENCE [LARGE SCALE GENOMIC DNA]</scope>
    <source>
        <strain evidence="3 4">DSM 44711</strain>
    </source>
</reference>
<dbReference type="GO" id="GO:0016705">
    <property type="term" value="F:oxidoreductase activity, acting on paired donors, with incorporation or reduction of molecular oxygen"/>
    <property type="evidence" value="ECO:0007669"/>
    <property type="project" value="InterPro"/>
</dbReference>
<dbReference type="GO" id="GO:0005506">
    <property type="term" value="F:iron ion binding"/>
    <property type="evidence" value="ECO:0007669"/>
    <property type="project" value="InterPro"/>
</dbReference>
<dbReference type="RefSeq" id="WP_310423348.1">
    <property type="nucleotide sequence ID" value="NZ_JAVDYC010000001.1"/>
</dbReference>
<organism evidence="3 4">
    <name type="scientific">Catenuloplanes niger</name>
    <dbReference type="NCBI Taxonomy" id="587534"/>
    <lineage>
        <taxon>Bacteria</taxon>
        <taxon>Bacillati</taxon>
        <taxon>Actinomycetota</taxon>
        <taxon>Actinomycetes</taxon>
        <taxon>Micromonosporales</taxon>
        <taxon>Micromonosporaceae</taxon>
        <taxon>Catenuloplanes</taxon>
    </lineage>
</organism>
<dbReference type="Gene3D" id="1.10.630.10">
    <property type="entry name" value="Cytochrome P450"/>
    <property type="match status" value="1"/>
</dbReference>
<proteinExistence type="inferred from homology"/>
<comment type="caution">
    <text evidence="3">The sequence shown here is derived from an EMBL/GenBank/DDBJ whole genome shotgun (WGS) entry which is preliminary data.</text>
</comment>
<comment type="similarity">
    <text evidence="1 2">Belongs to the cytochrome P450 family.</text>
</comment>
<evidence type="ECO:0000256" key="1">
    <source>
        <dbReference type="ARBA" id="ARBA00010617"/>
    </source>
</evidence>
<accession>A0AAE4CZH0</accession>
<dbReference type="InterPro" id="IPR017972">
    <property type="entry name" value="Cyt_P450_CS"/>
</dbReference>
<dbReference type="Proteomes" id="UP001183629">
    <property type="component" value="Unassembled WGS sequence"/>
</dbReference>
<dbReference type="InterPro" id="IPR002397">
    <property type="entry name" value="Cyt_P450_B"/>
</dbReference>
<name>A0AAE4CZH0_9ACTN</name>
<dbReference type="PANTHER" id="PTHR46696">
    <property type="entry name" value="P450, PUTATIVE (EUROFUNG)-RELATED"/>
    <property type="match status" value="1"/>
</dbReference>
<dbReference type="GO" id="GO:0004497">
    <property type="term" value="F:monooxygenase activity"/>
    <property type="evidence" value="ECO:0007669"/>
    <property type="project" value="UniProtKB-KW"/>
</dbReference>
<keyword evidence="2" id="KW-0349">Heme</keyword>
<dbReference type="SUPFAM" id="SSF48264">
    <property type="entry name" value="Cytochrome P450"/>
    <property type="match status" value="1"/>
</dbReference>
<keyword evidence="2" id="KW-0560">Oxidoreductase</keyword>
<keyword evidence="2" id="KW-0479">Metal-binding</keyword>
<dbReference type="EMBL" id="JAVDYC010000001">
    <property type="protein sequence ID" value="MDR7326879.1"/>
    <property type="molecule type" value="Genomic_DNA"/>
</dbReference>
<keyword evidence="4" id="KW-1185">Reference proteome</keyword>
<dbReference type="PROSITE" id="PS00086">
    <property type="entry name" value="CYTOCHROME_P450"/>
    <property type="match status" value="1"/>
</dbReference>
<evidence type="ECO:0000313" key="3">
    <source>
        <dbReference type="EMBL" id="MDR7326879.1"/>
    </source>
</evidence>
<keyword evidence="2" id="KW-0408">Iron</keyword>
<dbReference type="GO" id="GO:0020037">
    <property type="term" value="F:heme binding"/>
    <property type="evidence" value="ECO:0007669"/>
    <property type="project" value="InterPro"/>
</dbReference>
<sequence length="407" mass="43248">MVSELAESYDPLGAHLADPYPFYATARRREPVFYSPRLDAWVVTRFRDVDAVLRDSAGFSSANSLRPVRALFPATLAVLAEGFPPKPDHVTSDGPAHHRLRVPYTRHLTAPGRIAALEPRMRERAAALAAALPRRADLVERFAAPLPVGTAAELFGLDAGDVAVARAGSAALFRLGSADVGEAAEAADARTVVAFQRMLAGYVRARRAEPTGDLISDVVAALAPGGAPLTADQEAETVGTIGGTFGAAHITTTDLIGNAVRLLLRHPDRWPPRLPPSHVVEETLRYESPVPTIFRLATRAAVLGGVRIPAGADVLLVFASANRDEERFPDGDRFDPTRTPSRHFGFGAGGHTCAGAGLARVQTRIALAALPGLTADADRPVVIRRSINVRGPLTLPVRTARGRTPGD</sequence>
<dbReference type="PRINTS" id="PR00359">
    <property type="entry name" value="BP450"/>
</dbReference>
<protein>
    <submittedName>
        <fullName evidence="3">Cytochrome P450</fullName>
    </submittedName>
</protein>
<dbReference type="Pfam" id="PF00067">
    <property type="entry name" value="p450"/>
    <property type="match status" value="1"/>
</dbReference>
<keyword evidence="2" id="KW-0503">Monooxygenase</keyword>
<evidence type="ECO:0000256" key="2">
    <source>
        <dbReference type="RuleBase" id="RU000461"/>
    </source>
</evidence>
<dbReference type="PANTHER" id="PTHR46696:SF1">
    <property type="entry name" value="CYTOCHROME P450 YJIB-RELATED"/>
    <property type="match status" value="1"/>
</dbReference>
<evidence type="ECO:0000313" key="4">
    <source>
        <dbReference type="Proteomes" id="UP001183629"/>
    </source>
</evidence>
<dbReference type="InterPro" id="IPR036396">
    <property type="entry name" value="Cyt_P450_sf"/>
</dbReference>